<feature type="non-terminal residue" evidence="2">
    <location>
        <position position="98"/>
    </location>
</feature>
<comment type="caution">
    <text evidence="2">The sequence shown here is derived from an EMBL/GenBank/DDBJ whole genome shotgun (WGS) entry which is preliminary data.</text>
</comment>
<keyword evidence="3" id="KW-1185">Reference proteome</keyword>
<gene>
    <name evidence="2" type="ORF">chiPu_0025910</name>
</gene>
<feature type="signal peptide" evidence="1">
    <location>
        <begin position="1"/>
        <end position="20"/>
    </location>
</feature>
<evidence type="ECO:0000313" key="2">
    <source>
        <dbReference type="EMBL" id="GCC41772.1"/>
    </source>
</evidence>
<dbReference type="Proteomes" id="UP000287033">
    <property type="component" value="Unassembled WGS sequence"/>
</dbReference>
<dbReference type="AlphaFoldDB" id="A0A401TGK8"/>
<reference evidence="2 3" key="1">
    <citation type="journal article" date="2018" name="Nat. Ecol. Evol.">
        <title>Shark genomes provide insights into elasmobranch evolution and the origin of vertebrates.</title>
        <authorList>
            <person name="Hara Y"/>
            <person name="Yamaguchi K"/>
            <person name="Onimaru K"/>
            <person name="Kadota M"/>
            <person name="Koyanagi M"/>
            <person name="Keeley SD"/>
            <person name="Tatsumi K"/>
            <person name="Tanaka K"/>
            <person name="Motone F"/>
            <person name="Kageyama Y"/>
            <person name="Nozu R"/>
            <person name="Adachi N"/>
            <person name="Nishimura O"/>
            <person name="Nakagawa R"/>
            <person name="Tanegashima C"/>
            <person name="Kiyatake I"/>
            <person name="Matsumoto R"/>
            <person name="Murakumo K"/>
            <person name="Nishida K"/>
            <person name="Terakita A"/>
            <person name="Kuratani S"/>
            <person name="Sato K"/>
            <person name="Hyodo S Kuraku.S."/>
        </authorList>
    </citation>
    <scope>NUCLEOTIDE SEQUENCE [LARGE SCALE GENOMIC DNA]</scope>
</reference>
<name>A0A401TGK8_CHIPU</name>
<organism evidence="2 3">
    <name type="scientific">Chiloscyllium punctatum</name>
    <name type="common">Brownbanded bambooshark</name>
    <name type="synonym">Hemiscyllium punctatum</name>
    <dbReference type="NCBI Taxonomy" id="137246"/>
    <lineage>
        <taxon>Eukaryota</taxon>
        <taxon>Metazoa</taxon>
        <taxon>Chordata</taxon>
        <taxon>Craniata</taxon>
        <taxon>Vertebrata</taxon>
        <taxon>Chondrichthyes</taxon>
        <taxon>Elasmobranchii</taxon>
        <taxon>Galeomorphii</taxon>
        <taxon>Galeoidea</taxon>
        <taxon>Orectolobiformes</taxon>
        <taxon>Hemiscylliidae</taxon>
        <taxon>Chiloscyllium</taxon>
    </lineage>
</organism>
<keyword evidence="1" id="KW-0732">Signal</keyword>
<feature type="chain" id="PRO_5019191417" description="Secreted protein" evidence="1">
    <location>
        <begin position="21"/>
        <end position="98"/>
    </location>
</feature>
<protein>
    <recommendedName>
        <fullName evidence="4">Secreted protein</fullName>
    </recommendedName>
</protein>
<evidence type="ECO:0000313" key="3">
    <source>
        <dbReference type="Proteomes" id="UP000287033"/>
    </source>
</evidence>
<dbReference type="EMBL" id="BEZZ01068348">
    <property type="protein sequence ID" value="GCC41772.1"/>
    <property type="molecule type" value="Genomic_DNA"/>
</dbReference>
<evidence type="ECO:0008006" key="4">
    <source>
        <dbReference type="Google" id="ProtNLM"/>
    </source>
</evidence>
<evidence type="ECO:0000256" key="1">
    <source>
        <dbReference type="SAM" id="SignalP"/>
    </source>
</evidence>
<accession>A0A401TGK8</accession>
<sequence>MQSVMFVQTLILFQMTLLQSLSLPLSLSFSPCISLSLSLHPIKRHAQRETGLDSIGRVRLSSKSHPSRYTDRNRYVLLPVRELGECFPGSSASHCVSP</sequence>
<proteinExistence type="predicted"/>